<dbReference type="SMART" id="SM00347">
    <property type="entry name" value="HTH_MARR"/>
    <property type="match status" value="1"/>
</dbReference>
<evidence type="ECO:0000259" key="1">
    <source>
        <dbReference type="PROSITE" id="PS50995"/>
    </source>
</evidence>
<dbReference type="PROSITE" id="PS50995">
    <property type="entry name" value="HTH_MARR_2"/>
    <property type="match status" value="1"/>
</dbReference>
<dbReference type="InterPro" id="IPR039422">
    <property type="entry name" value="MarR/SlyA-like"/>
</dbReference>
<evidence type="ECO:0000313" key="3">
    <source>
        <dbReference type="Proteomes" id="UP001596138"/>
    </source>
</evidence>
<dbReference type="Gene3D" id="1.10.10.10">
    <property type="entry name" value="Winged helix-like DNA-binding domain superfamily/Winged helix DNA-binding domain"/>
    <property type="match status" value="1"/>
</dbReference>
<feature type="domain" description="HTH marR-type" evidence="1">
    <location>
        <begin position="12"/>
        <end position="148"/>
    </location>
</feature>
<organism evidence="2 3">
    <name type="scientific">Longivirga aurantiaca</name>
    <dbReference type="NCBI Taxonomy" id="1837743"/>
    <lineage>
        <taxon>Bacteria</taxon>
        <taxon>Bacillati</taxon>
        <taxon>Actinomycetota</taxon>
        <taxon>Actinomycetes</taxon>
        <taxon>Sporichthyales</taxon>
        <taxon>Sporichthyaceae</taxon>
        <taxon>Longivirga</taxon>
    </lineage>
</organism>
<dbReference type="InterPro" id="IPR036388">
    <property type="entry name" value="WH-like_DNA-bd_sf"/>
</dbReference>
<accession>A0ABW1T4I9</accession>
<protein>
    <submittedName>
        <fullName evidence="2">MarR family winged helix-turn-helix transcriptional regulator</fullName>
    </submittedName>
</protein>
<evidence type="ECO:0000313" key="2">
    <source>
        <dbReference type="EMBL" id="MFC6239642.1"/>
    </source>
</evidence>
<name>A0ABW1T4I9_9ACTN</name>
<dbReference type="PANTHER" id="PTHR33164:SF99">
    <property type="entry name" value="MARR FAMILY REGULATORY PROTEIN"/>
    <property type="match status" value="1"/>
</dbReference>
<dbReference type="InterPro" id="IPR000835">
    <property type="entry name" value="HTH_MarR-typ"/>
</dbReference>
<dbReference type="EMBL" id="JBHSTI010000058">
    <property type="protein sequence ID" value="MFC6239642.1"/>
    <property type="molecule type" value="Genomic_DNA"/>
</dbReference>
<dbReference type="RefSeq" id="WP_386768957.1">
    <property type="nucleotide sequence ID" value="NZ_JBHSTI010000058.1"/>
</dbReference>
<dbReference type="Proteomes" id="UP001596138">
    <property type="component" value="Unassembled WGS sequence"/>
</dbReference>
<dbReference type="PANTHER" id="PTHR33164">
    <property type="entry name" value="TRANSCRIPTIONAL REGULATOR, MARR FAMILY"/>
    <property type="match status" value="1"/>
</dbReference>
<proteinExistence type="predicted"/>
<keyword evidence="3" id="KW-1185">Reference proteome</keyword>
<gene>
    <name evidence="2" type="ORF">ACFQGU_17355</name>
</gene>
<dbReference type="Pfam" id="PF01047">
    <property type="entry name" value="MarR"/>
    <property type="match status" value="1"/>
</dbReference>
<dbReference type="SUPFAM" id="SSF46785">
    <property type="entry name" value="Winged helix' DNA-binding domain"/>
    <property type="match status" value="1"/>
</dbReference>
<dbReference type="InterPro" id="IPR036390">
    <property type="entry name" value="WH_DNA-bd_sf"/>
</dbReference>
<comment type="caution">
    <text evidence="2">The sequence shown here is derived from an EMBL/GenBank/DDBJ whole genome shotgun (WGS) entry which is preliminary data.</text>
</comment>
<sequence>MADDVPWLTPEQLRSWIALSVLLEALPAAIDAQLKRDAGLNSFEYQVMAGLSDAPDHAIRMSALAAFASGSPSRLSHAVGRLEKQGFVVRRQADDDPRAVEAVLTPAGRAKMKECAPAHVREARRLVVDVLTPTQLDQLGRIARKVLEVAAPQTAEIVAHGHAPTASKPRRA</sequence>
<reference evidence="3" key="1">
    <citation type="journal article" date="2019" name="Int. J. Syst. Evol. Microbiol.">
        <title>The Global Catalogue of Microorganisms (GCM) 10K type strain sequencing project: providing services to taxonomists for standard genome sequencing and annotation.</title>
        <authorList>
            <consortium name="The Broad Institute Genomics Platform"/>
            <consortium name="The Broad Institute Genome Sequencing Center for Infectious Disease"/>
            <person name="Wu L."/>
            <person name="Ma J."/>
        </authorList>
    </citation>
    <scope>NUCLEOTIDE SEQUENCE [LARGE SCALE GENOMIC DNA]</scope>
    <source>
        <strain evidence="3">CGMCC 4.7317</strain>
    </source>
</reference>